<proteinExistence type="predicted"/>
<dbReference type="Proteomes" id="UP000031014">
    <property type="component" value="Unassembled WGS sequence"/>
</dbReference>
<keyword evidence="2" id="KW-1185">Reference proteome</keyword>
<evidence type="ECO:0008006" key="3">
    <source>
        <dbReference type="Google" id="ProtNLM"/>
    </source>
</evidence>
<comment type="caution">
    <text evidence="1">The sequence shown here is derived from an EMBL/GenBank/DDBJ whole genome shotgun (WGS) entry which is preliminary data.</text>
</comment>
<evidence type="ECO:0000313" key="1">
    <source>
        <dbReference type="EMBL" id="GAM12381.1"/>
    </source>
</evidence>
<reference evidence="1 2" key="1">
    <citation type="submission" date="2013-06" db="EMBL/GenBank/DDBJ databases">
        <title>Whole genome shotgun sequence of Bacillus selenatarsenatis SF-1.</title>
        <authorList>
            <person name="Kuroda M."/>
            <person name="Sei K."/>
            <person name="Yamashita M."/>
            <person name="Ike M."/>
        </authorList>
    </citation>
    <scope>NUCLEOTIDE SEQUENCE [LARGE SCALE GENOMIC DNA]</scope>
    <source>
        <strain evidence="1 2">SF-1</strain>
    </source>
</reference>
<dbReference type="AlphaFoldDB" id="A0A0A8X2P9"/>
<dbReference type="EMBL" id="BASE01000012">
    <property type="protein sequence ID" value="GAM12381.1"/>
    <property type="molecule type" value="Genomic_DNA"/>
</dbReference>
<name>A0A0A8X2P9_MESS1</name>
<protein>
    <recommendedName>
        <fullName evidence="3">DUF4367 domain-containing protein</fullName>
    </recommendedName>
</protein>
<evidence type="ECO:0000313" key="2">
    <source>
        <dbReference type="Proteomes" id="UP000031014"/>
    </source>
</evidence>
<accession>A0A0A8X2P9</accession>
<sequence>MKRVLSMLFLLVPLIILGCSQNEERFDHTALKEELKEEGIAPKLPTKFPTTIVEYERVIPPHETNIHEVIFNGEEGGMEFSLTVQPPPVEYVNIEEEDVTVNGNTGFYIEGPGSSIHWTEGDYHYILTSYSDENGTKEKMIETAESFQ</sequence>
<gene>
    <name evidence="1" type="ORF">SAMD00020551_0514</name>
</gene>
<organism evidence="1 2">
    <name type="scientific">Mesobacillus selenatarsenatis (strain DSM 18680 / JCM 14380 / FERM P-15431 / SF-1)</name>
    <dbReference type="NCBI Taxonomy" id="1321606"/>
    <lineage>
        <taxon>Bacteria</taxon>
        <taxon>Bacillati</taxon>
        <taxon>Bacillota</taxon>
        <taxon>Bacilli</taxon>
        <taxon>Bacillales</taxon>
        <taxon>Bacillaceae</taxon>
        <taxon>Mesobacillus</taxon>
    </lineage>
</organism>
<dbReference type="OrthoDB" id="2857038at2"/>
<dbReference type="RefSeq" id="WP_041964333.1">
    <property type="nucleotide sequence ID" value="NZ_BASE01000012.1"/>
</dbReference>
<dbReference type="PROSITE" id="PS51257">
    <property type="entry name" value="PROKAR_LIPOPROTEIN"/>
    <property type="match status" value="1"/>
</dbReference>